<feature type="compositionally biased region" description="Acidic residues" evidence="2">
    <location>
        <begin position="635"/>
        <end position="644"/>
    </location>
</feature>
<evidence type="ECO:0000313" key="3">
    <source>
        <dbReference type="EMBL" id="KRX06703.1"/>
    </source>
</evidence>
<dbReference type="CDD" id="cd00065">
    <property type="entry name" value="FYVE_like_SF"/>
    <property type="match status" value="1"/>
</dbReference>
<dbReference type="EMBL" id="LDAU01000092">
    <property type="protein sequence ID" value="KRX06703.1"/>
    <property type="molecule type" value="Genomic_DNA"/>
</dbReference>
<dbReference type="GO" id="GO:0006357">
    <property type="term" value="P:regulation of transcription by RNA polymerase II"/>
    <property type="evidence" value="ECO:0007669"/>
    <property type="project" value="TreeGrafter"/>
</dbReference>
<dbReference type="GO" id="GO:0008270">
    <property type="term" value="F:zinc ion binding"/>
    <property type="evidence" value="ECO:0007669"/>
    <property type="project" value="UniProtKB-KW"/>
</dbReference>
<evidence type="ECO:0000256" key="1">
    <source>
        <dbReference type="SAM" id="Coils"/>
    </source>
</evidence>
<dbReference type="PANTHER" id="PTHR46541">
    <property type="entry name" value="ZINC FINGER PROTEIN AEBP2"/>
    <property type="match status" value="1"/>
</dbReference>
<proteinExistence type="predicted"/>
<feature type="region of interest" description="Disordered" evidence="2">
    <location>
        <begin position="99"/>
        <end position="122"/>
    </location>
</feature>
<accession>A0A0V0QWK6</accession>
<evidence type="ECO:0000256" key="2">
    <source>
        <dbReference type="SAM" id="MobiDB-lite"/>
    </source>
</evidence>
<feature type="coiled-coil region" evidence="1">
    <location>
        <begin position="1329"/>
        <end position="1356"/>
    </location>
</feature>
<feature type="compositionally biased region" description="Low complexity" evidence="2">
    <location>
        <begin position="664"/>
        <end position="678"/>
    </location>
</feature>
<name>A0A0V0QWK6_PSEPJ</name>
<dbReference type="GO" id="GO:0035098">
    <property type="term" value="C:ESC/E(Z) complex"/>
    <property type="evidence" value="ECO:0007669"/>
    <property type="project" value="TreeGrafter"/>
</dbReference>
<keyword evidence="1" id="KW-0175">Coiled coil</keyword>
<feature type="region of interest" description="Disordered" evidence="2">
    <location>
        <begin position="243"/>
        <end position="276"/>
    </location>
</feature>
<dbReference type="PANTHER" id="PTHR46541:SF1">
    <property type="entry name" value="ZINC FINGER PROTEIN AEBP2"/>
    <property type="match status" value="1"/>
</dbReference>
<organism evidence="3 4">
    <name type="scientific">Pseudocohnilembus persalinus</name>
    <name type="common">Ciliate</name>
    <dbReference type="NCBI Taxonomy" id="266149"/>
    <lineage>
        <taxon>Eukaryota</taxon>
        <taxon>Sar</taxon>
        <taxon>Alveolata</taxon>
        <taxon>Ciliophora</taxon>
        <taxon>Intramacronucleata</taxon>
        <taxon>Oligohymenophorea</taxon>
        <taxon>Scuticociliatia</taxon>
        <taxon>Philasterida</taxon>
        <taxon>Pseudocohnilembidae</taxon>
        <taxon>Pseudocohnilembus</taxon>
    </lineage>
</organism>
<feature type="compositionally biased region" description="Low complexity" evidence="2">
    <location>
        <begin position="645"/>
        <end position="656"/>
    </location>
</feature>
<feature type="compositionally biased region" description="Low complexity" evidence="2">
    <location>
        <begin position="99"/>
        <end position="111"/>
    </location>
</feature>
<feature type="compositionally biased region" description="Acidic residues" evidence="2">
    <location>
        <begin position="257"/>
        <end position="275"/>
    </location>
</feature>
<feature type="compositionally biased region" description="Low complexity" evidence="2">
    <location>
        <begin position="690"/>
        <end position="704"/>
    </location>
</feature>
<dbReference type="InParanoid" id="A0A0V0QWK6"/>
<reference evidence="3 4" key="1">
    <citation type="journal article" date="2015" name="Sci. Rep.">
        <title>Genome of the facultative scuticociliatosis pathogen Pseudocohnilembus persalinus provides insight into its virulence through horizontal gene transfer.</title>
        <authorList>
            <person name="Xiong J."/>
            <person name="Wang G."/>
            <person name="Cheng J."/>
            <person name="Tian M."/>
            <person name="Pan X."/>
            <person name="Warren A."/>
            <person name="Jiang C."/>
            <person name="Yuan D."/>
            <person name="Miao W."/>
        </authorList>
    </citation>
    <scope>NUCLEOTIDE SEQUENCE [LARGE SCALE GENOMIC DNA]</scope>
    <source>
        <strain evidence="3">36N120E</strain>
    </source>
</reference>
<dbReference type="SUPFAM" id="SSF52047">
    <property type="entry name" value="RNI-like"/>
    <property type="match status" value="1"/>
</dbReference>
<feature type="coiled-coil region" evidence="1">
    <location>
        <begin position="1680"/>
        <end position="1707"/>
    </location>
</feature>
<feature type="coiled-coil region" evidence="1">
    <location>
        <begin position="2274"/>
        <end position="2301"/>
    </location>
</feature>
<gene>
    <name evidence="3" type="ORF">PPERSA_09105</name>
</gene>
<feature type="region of interest" description="Disordered" evidence="2">
    <location>
        <begin position="187"/>
        <end position="213"/>
    </location>
</feature>
<keyword evidence="4" id="KW-1185">Reference proteome</keyword>
<feature type="region of interest" description="Disordered" evidence="2">
    <location>
        <begin position="1"/>
        <end position="60"/>
    </location>
</feature>
<comment type="caution">
    <text evidence="3">The sequence shown here is derived from an EMBL/GenBank/DDBJ whole genome shotgun (WGS) entry which is preliminary data.</text>
</comment>
<protein>
    <submittedName>
        <fullName evidence="3">Uncharacterized protein</fullName>
    </submittedName>
</protein>
<feature type="region of interest" description="Disordered" evidence="2">
    <location>
        <begin position="628"/>
        <end position="719"/>
    </location>
</feature>
<feature type="coiled-coil region" evidence="1">
    <location>
        <begin position="2061"/>
        <end position="2101"/>
    </location>
</feature>
<dbReference type="InterPro" id="IPR052130">
    <property type="entry name" value="AEBP2/jing_C2H2-ZnF"/>
</dbReference>
<feature type="region of interest" description="Disordered" evidence="2">
    <location>
        <begin position="1797"/>
        <end position="1840"/>
    </location>
</feature>
<dbReference type="Proteomes" id="UP000054937">
    <property type="component" value="Unassembled WGS sequence"/>
</dbReference>
<sequence>MGANKSICCTSEGETKKRDKGKRKKRAENSHYSTMSFKERHLKESMNQANNKKNKSPHQIRDKMGLASENNNNNNFNNRETQFDEINGNNNNYNDNYDDNQNYQGNHFSNKNSKKKKMSENYDDLEEAQGEYLQEIIEDQSEMQPSRKQISMNMNDYSMFKSLRNKDLEESQVQEDDLLEKINKQEQLKQQEKIENQEKKDQQNKNDTDSQKQEKFQNMLNEISIQSNKAESESLNQLMNENNQENQEQNKNQKQEQEEEEIKVEETENFDEEVQEQTPNYDGVIDEVVDLDIDFKIEAKILNEYYEYKFKESGGHWNGVKNFFQDLKDEFEKIQNALTEEEKVQEIKQFQEYITSIFQSYFLSPELNKIYDFKRIELLEVTQTQIIFQTYRHKLPLSPRILKFSNFDTIESVGELQILDIMYNEMIKYVNKPCLYTYNKMLIQHNSNTFLIIEQDKPTQNLQQFMGEVNPNDSNFVELQVQEDQSLAKVELEENLNVDEKLLETTQNAEGQNIKIYNPFLQNSTSIGKIFKQLIDLSDIRETFQINDSYQNCIFPLKFDLQKLTIPRSSFINSVQILTIIQNQQVNLLNLYNCLNNFDFSTLFKTKSQMEQEENEYQQYKELKQAEKLRKQQEQEELDDEQQEQEQNQNTEIQENPDNKQTDENPINPENNQINENQENQEDNDKNNENNENLIKNLKNSENSENYQISSDSEDQDSDYPQSAYISIFNLVLPNSTVQAYYDDRYQSWFLQCNFPKMKQKTIEKQIKRNKSLENTHIQKINVNRESGVTFIMKNQGTINFQDYSVLSYINTENMKIESATLELFISRPKITPVPILEKFVSIMQICEKTELQIQSEKILGDGLNLLNIIVKNMNKFKFSALVFSSEKALDYLLSKSASIRVEEIRVNFDNDIQLPLLNMIKQFKQVKRLKFSGSHLIQDKNWWANWNTVGIFTNLNSSLDYVKYTINPKFINKSNTYLKPEELTKLYNIVQNLTHFQILDERFSQAIIYKQSLNNLKSIKLLDHTHLQQFLLINPASQAKNSLSNVESLHFCSNTIYEKKFIISRICPHEKKPLVTNSFVCVGCLQKFGNLQKVQAHQCATCNTITCDQCLKSEKAYEDIKNQNVQEWIEKFQKLKTIYFDFTIINEQAKKQLQNISTQNSKSILNSTQISTNMSQYGTSTQSQLYQNIQKYTNSQLPTQNASIVSQNLNPSQIVNPNQSQIQQSVLQQPNQSELNQLTSVITQTVIDPEQEEKEFNLWWIDILLTCFKKEKTLQEKGIQIKIRGAEKPNEIIEKILQIIEENRQDFPEQLLLSNYFAFLKKKNIQNQKFLTELKNNTLNEIENYKKEQKQAHELGAFTGLENQLLENYKIKTFELKDKLKQIIPKKDKILQKQFSEMLMKKIVEIPLPKIKQKNSSKQQQQLSKNRQKLSNIYQQSFFQSVQAEEMFLKSAEKIKISQSGNFVVQDLLKLDFLQKFKTLKSLTLTNFNDQAFPDILVNILQHEGTYEVLEKLKLTNCYLTYNEYYPKKFSSLKKLQLKMPDSVKAQENAENNNLTEEENELFNAPNPFQYDYLEPFLQINLKVIRLQNLIPLNQELKGAYKFLGENILNLISQNCPSLQELVLFGGGTFNNLDKLTNFQNLTHLEIQTNQTQEKAYYQFFFELQEQNQLEIISFKNCVNFNDEALEALVENNQKLQKNLKILAILNGDNITGKQVKKHFIQNEKPVFENLEQLIFESEQFREKDFASLKPLQKQLKIQFQNFNLKEQFVLSYLLKQPKPEENNNININNNIQTQQSTNQNTQNTSQTQAQQNTNNNNTNNNQNNNQNNIHNNINNSINNLQQPPVYETLLNKKLREQREKNIARNVKLIGQIIGESDITHAGVCTELCDSGIEEIILEIINRKLAEIEDEEGSSFVDQDQQPLEPDFFVKQLQNLDRHLENTLTQRDPEYVKKLYKIAKFYDERNMLDAALKNYIKCDGIIFYTNHNIPPIFDLDAAIGNIFIKQNQIEDGIFCVAISIGKIQLLLAIYLYFILIFIKLIQQIQGMYINKRIQQNGNINDKDQQELDELEEIINQQLDKLDYFKLLDILQEKYEQVERELVEGLPNSDKNGSKKKKYLLLAINYLMQKYEQLKMFDLNCIVLSKINETFFSKQNYSSYTNRIRADHCTQLIPILKSNKNCPVQALAYSILKQVVNYEQMAFEKSFEFQENFINKFLQNQNQNQSLENTNNNNKEKDSILGFYEQKSKLILDTFIEEYKQYELGQIDILQQILTLKKTDLEKLSLNIQNTEKEKNNEIQQNDESDPKFKNFFSSLQNYLQKILEKESEKIHNFKTKENLQQSEQELLKFNFFFFENYLHILRFRALILQMLVNFYHNNTVNFEDNFIDLETLLDKLETNHYLKNNKYIGYAYYLKSLKLTKNQPQQAFEYLSKALEMDLNEILYKNIFEQYIKVKEILKQLEIKKKEEDLNAKISKDNTWKTFHEQRKLEIIQENQNEEED</sequence>
<evidence type="ECO:0000313" key="4">
    <source>
        <dbReference type="Proteomes" id="UP000054937"/>
    </source>
</evidence>